<dbReference type="InterPro" id="IPR009580">
    <property type="entry name" value="GPI_biosynthesis_protein_Pig-F"/>
</dbReference>
<dbReference type="UniPathway" id="UPA00196"/>
<dbReference type="GO" id="GO:0006506">
    <property type="term" value="P:GPI anchor biosynthetic process"/>
    <property type="evidence" value="ECO:0007669"/>
    <property type="project" value="UniProtKB-UniPathway"/>
</dbReference>
<keyword evidence="7 9" id="KW-0472">Membrane</keyword>
<evidence type="ECO:0000256" key="8">
    <source>
        <dbReference type="SAM" id="MobiDB-lite"/>
    </source>
</evidence>
<feature type="transmembrane region" description="Helical" evidence="9">
    <location>
        <begin position="263"/>
        <end position="285"/>
    </location>
</feature>
<feature type="region of interest" description="Disordered" evidence="8">
    <location>
        <begin position="1"/>
        <end position="47"/>
    </location>
</feature>
<feature type="region of interest" description="Disordered" evidence="8">
    <location>
        <begin position="153"/>
        <end position="188"/>
    </location>
</feature>
<evidence type="ECO:0000256" key="6">
    <source>
        <dbReference type="ARBA" id="ARBA00022989"/>
    </source>
</evidence>
<evidence type="ECO:0000256" key="4">
    <source>
        <dbReference type="ARBA" id="ARBA00022692"/>
    </source>
</evidence>
<comment type="pathway">
    <text evidence="2">Glycolipid biosynthesis; glycosylphosphatidylinositol-anchor biosynthesis.</text>
</comment>
<dbReference type="Pfam" id="PF06699">
    <property type="entry name" value="PIG-F"/>
    <property type="match status" value="1"/>
</dbReference>
<feature type="transmembrane region" description="Helical" evidence="9">
    <location>
        <begin position="357"/>
        <end position="373"/>
    </location>
</feature>
<feature type="transmembrane region" description="Helical" evidence="9">
    <location>
        <begin position="232"/>
        <end position="251"/>
    </location>
</feature>
<gene>
    <name evidence="10" type="primary">AlNc14C1G112</name>
    <name evidence="10" type="ORF">ALNC14_001190</name>
</gene>
<dbReference type="AlphaFoldDB" id="F0VYW1"/>
<feature type="transmembrane region" description="Helical" evidence="9">
    <location>
        <begin position="394"/>
        <end position="417"/>
    </location>
</feature>
<dbReference type="EMBL" id="FR824046">
    <property type="protein sequence ID" value="CCA13976.1"/>
    <property type="molecule type" value="Genomic_DNA"/>
</dbReference>
<evidence type="ECO:0000313" key="10">
    <source>
        <dbReference type="EMBL" id="CCA13976.1"/>
    </source>
</evidence>
<keyword evidence="5" id="KW-0256">Endoplasmic reticulum</keyword>
<evidence type="ECO:0000256" key="5">
    <source>
        <dbReference type="ARBA" id="ARBA00022824"/>
    </source>
</evidence>
<evidence type="ECO:0000256" key="3">
    <source>
        <dbReference type="ARBA" id="ARBA00022502"/>
    </source>
</evidence>
<dbReference type="HOGENOM" id="CLU_579262_0_0_1"/>
<comment type="subcellular location">
    <subcellularLocation>
        <location evidence="1">Endoplasmic reticulum membrane</location>
        <topology evidence="1">Multi-pass membrane protein</topology>
    </subcellularLocation>
</comment>
<feature type="transmembrane region" description="Helical" evidence="9">
    <location>
        <begin position="334"/>
        <end position="351"/>
    </location>
</feature>
<feature type="transmembrane region" description="Helical" evidence="9">
    <location>
        <begin position="429"/>
        <end position="452"/>
    </location>
</feature>
<organism evidence="10">
    <name type="scientific">Albugo laibachii Nc14</name>
    <dbReference type="NCBI Taxonomy" id="890382"/>
    <lineage>
        <taxon>Eukaryota</taxon>
        <taxon>Sar</taxon>
        <taxon>Stramenopiles</taxon>
        <taxon>Oomycota</taxon>
        <taxon>Peronosporomycetes</taxon>
        <taxon>Albuginales</taxon>
        <taxon>Albuginaceae</taxon>
        <taxon>Albugo</taxon>
    </lineage>
</organism>
<name>F0VYW1_9STRA</name>
<sequence length="472" mass="53483">MAPPLHRIHPKQEDTEIEEIDTDTLRKNQSSQYVNSHPYRPHKRRRTLSERLEELCLDSNDDASMESNSSRNGQLDAQDYDRYCDTQLSFFHGNKRPHNSRFLMSKQSEAARNQTNHANNLILEGLVSQYLASEISSPSTDLVLYHPKPQHSRFYPSNLRSKDNQDTRKGDDSDVIDPDADEDIDMESTIPKVPRLANSVTHSEWFAEAQEERNTINVDGGHPLQIRASLRMSAVLLVQALSPLPLLIYLPRLLYGTSLEQNVALTLPCAVLSVLILMIFCTWRLSHSAAMFTKSNNTTDFFQSFIRHGVLGLVIGVIGWFVIVVLFGAPLYQLLIRSLLLSLLIASFTTFPLSAHFGPSTSVWIQVVLNLSWKDKMCNITSWNTASKRQKNQVFLQAHSTVSCLGAVLGTYFGAFPIPLDWDRPWQQWPLPCVYGCLVGNSIGMLGLWVYIQTHKEQFQDVLRNGQAARIE</sequence>
<evidence type="ECO:0000256" key="1">
    <source>
        <dbReference type="ARBA" id="ARBA00004477"/>
    </source>
</evidence>
<reference evidence="10" key="1">
    <citation type="journal article" date="2011" name="PLoS Biol.">
        <title>Gene gain and loss during evolution of obligate parasitism in the white rust pathogen of Arabidopsis thaliana.</title>
        <authorList>
            <person name="Kemen E."/>
            <person name="Gardiner A."/>
            <person name="Schultz-Larsen T."/>
            <person name="Kemen A.C."/>
            <person name="Balmuth A.L."/>
            <person name="Robert-Seilaniantz A."/>
            <person name="Bailey K."/>
            <person name="Holub E."/>
            <person name="Studholme D.J."/>
            <person name="Maclean D."/>
            <person name="Jones J.D."/>
        </authorList>
    </citation>
    <scope>NUCLEOTIDE SEQUENCE</scope>
</reference>
<proteinExistence type="predicted"/>
<keyword evidence="3" id="KW-0337">GPI-anchor biosynthesis</keyword>
<protein>
    <submittedName>
        <fullName evidence="10">Uncharacterized protein AlNc14C1G112</fullName>
    </submittedName>
</protein>
<evidence type="ECO:0000256" key="2">
    <source>
        <dbReference type="ARBA" id="ARBA00004687"/>
    </source>
</evidence>
<feature type="compositionally biased region" description="Acidic residues" evidence="8">
    <location>
        <begin position="173"/>
        <end position="186"/>
    </location>
</feature>
<feature type="compositionally biased region" description="Basic and acidic residues" evidence="8">
    <location>
        <begin position="160"/>
        <end position="172"/>
    </location>
</feature>
<reference evidence="10" key="2">
    <citation type="submission" date="2011-02" db="EMBL/GenBank/DDBJ databases">
        <authorList>
            <person name="MacLean D."/>
        </authorList>
    </citation>
    <scope>NUCLEOTIDE SEQUENCE</scope>
</reference>
<dbReference type="GO" id="GO:0005789">
    <property type="term" value="C:endoplasmic reticulum membrane"/>
    <property type="evidence" value="ECO:0007669"/>
    <property type="project" value="UniProtKB-SubCell"/>
</dbReference>
<keyword evidence="6 9" id="KW-1133">Transmembrane helix</keyword>
<accession>F0VYW1</accession>
<keyword evidence="4 9" id="KW-0812">Transmembrane</keyword>
<feature type="transmembrane region" description="Helical" evidence="9">
    <location>
        <begin position="305"/>
        <end position="327"/>
    </location>
</feature>
<evidence type="ECO:0000256" key="9">
    <source>
        <dbReference type="SAM" id="Phobius"/>
    </source>
</evidence>
<evidence type="ECO:0000256" key="7">
    <source>
        <dbReference type="ARBA" id="ARBA00023136"/>
    </source>
</evidence>